<dbReference type="InterPro" id="IPR013883">
    <property type="entry name" value="TF_Iwr1_dom"/>
</dbReference>
<accession>A0AAV9UFP2</accession>
<evidence type="ECO:0000256" key="1">
    <source>
        <dbReference type="ARBA" id="ARBA00010218"/>
    </source>
</evidence>
<dbReference type="AlphaFoldDB" id="A0AAV9UFP2"/>
<feature type="region of interest" description="Disordered" evidence="2">
    <location>
        <begin position="45"/>
        <end position="170"/>
    </location>
</feature>
<dbReference type="PANTHER" id="PTHR28063">
    <property type="entry name" value="RNA POLYMERASE II NUCLEAR LOCALIZATION PROTEIN IWR1"/>
    <property type="match status" value="1"/>
</dbReference>
<evidence type="ECO:0000256" key="2">
    <source>
        <dbReference type="SAM" id="MobiDB-lite"/>
    </source>
</evidence>
<dbReference type="PANTHER" id="PTHR28063:SF1">
    <property type="entry name" value="RNA POLYMERASE II NUCLEAR LOCALIZATION PROTEIN IWR1"/>
    <property type="match status" value="1"/>
</dbReference>
<feature type="compositionally biased region" description="Low complexity" evidence="2">
    <location>
        <begin position="275"/>
        <end position="286"/>
    </location>
</feature>
<comment type="similarity">
    <text evidence="1">Belongs to the IWR1/SLC7A6OS family.</text>
</comment>
<protein>
    <recommendedName>
        <fullName evidence="3">Transcription factor Iwr1 domain-containing protein</fullName>
    </recommendedName>
</protein>
<feature type="compositionally biased region" description="Basic and acidic residues" evidence="2">
    <location>
        <begin position="102"/>
        <end position="125"/>
    </location>
</feature>
<reference evidence="4 5" key="1">
    <citation type="submission" date="2019-10" db="EMBL/GenBank/DDBJ databases">
        <authorList>
            <person name="Palmer J.M."/>
        </authorList>
    </citation>
    <scope>NUCLEOTIDE SEQUENCE [LARGE SCALE GENOMIC DNA]</scope>
    <source>
        <strain evidence="4 5">TWF696</strain>
    </source>
</reference>
<keyword evidence="5" id="KW-1185">Reference proteome</keyword>
<feature type="domain" description="Transcription factor Iwr1" evidence="3">
    <location>
        <begin position="376"/>
        <end position="451"/>
    </location>
</feature>
<proteinExistence type="inferred from homology"/>
<dbReference type="Proteomes" id="UP001375240">
    <property type="component" value="Unassembled WGS sequence"/>
</dbReference>
<feature type="compositionally biased region" description="Polar residues" evidence="2">
    <location>
        <begin position="63"/>
        <end position="72"/>
    </location>
</feature>
<feature type="compositionally biased region" description="Basic residues" evidence="2">
    <location>
        <begin position="259"/>
        <end position="268"/>
    </location>
</feature>
<sequence>MALPPHTIRIKRRRGEDPVQTLLVESKRRRVDGEFCFILHDTVESGVASSVSPTPPPPAVGTNGSTAGTRSPSGIPVISASSSPALREDDGLQPGSFNEGASSDREGRPTAADRRLPIGKREIKKAVSPARSVRLKKKPAPVTSRHRLSESISTSTPVDPAALSPTTKAEVRRYHLSKKMKIENGAFGQVSGKKRERGLVPVFIEGAGRVSKKRSAVKIGSSEHGDDSEDGEGAEGAHSAAKAGTTKKPQTHLREKAMLRKQRSRNASRTRQAAEEAGPPDAAPKANSGLEFGFDSDELARQLQDMVLDYISNQPDLQNYPTSPKPLAPAKDNKTLQALGGGVGGGTWADVEKSMDVDMNSAGDAMKLDSDGEENEWVYDVYFRQELKQSKDGSTAVTNGDYGVLVISNSDDEQWWYENDEDEESASDVWGSDDEDSNAEEYYKNDYPDEDEYDALNSDGDSDEIKKPIRPRLRVQKKRGVWNYDSDGSYDLEREDDSD</sequence>
<dbReference type="EMBL" id="JAVHNQ010000007">
    <property type="protein sequence ID" value="KAK6341348.1"/>
    <property type="molecule type" value="Genomic_DNA"/>
</dbReference>
<feature type="region of interest" description="Disordered" evidence="2">
    <location>
        <begin position="207"/>
        <end position="296"/>
    </location>
</feature>
<dbReference type="Pfam" id="PF08574">
    <property type="entry name" value="Iwr1"/>
    <property type="match status" value="1"/>
</dbReference>
<feature type="compositionally biased region" description="Acidic residues" evidence="2">
    <location>
        <begin position="413"/>
        <end position="439"/>
    </location>
</feature>
<dbReference type="GO" id="GO:0006606">
    <property type="term" value="P:protein import into nucleus"/>
    <property type="evidence" value="ECO:0007669"/>
    <property type="project" value="InterPro"/>
</dbReference>
<gene>
    <name evidence="4" type="ORF">TWF696_008426</name>
</gene>
<feature type="region of interest" description="Disordered" evidence="2">
    <location>
        <begin position="314"/>
        <end position="347"/>
    </location>
</feature>
<dbReference type="InterPro" id="IPR040150">
    <property type="entry name" value="Iwr1"/>
</dbReference>
<dbReference type="GO" id="GO:0005737">
    <property type="term" value="C:cytoplasm"/>
    <property type="evidence" value="ECO:0007669"/>
    <property type="project" value="TreeGrafter"/>
</dbReference>
<comment type="caution">
    <text evidence="4">The sequence shown here is derived from an EMBL/GenBank/DDBJ whole genome shotgun (WGS) entry which is preliminary data.</text>
</comment>
<name>A0AAV9UFP2_9PEZI</name>
<organism evidence="4 5">
    <name type="scientific">Orbilia brochopaga</name>
    <dbReference type="NCBI Taxonomy" id="3140254"/>
    <lineage>
        <taxon>Eukaryota</taxon>
        <taxon>Fungi</taxon>
        <taxon>Dikarya</taxon>
        <taxon>Ascomycota</taxon>
        <taxon>Pezizomycotina</taxon>
        <taxon>Orbiliomycetes</taxon>
        <taxon>Orbiliales</taxon>
        <taxon>Orbiliaceae</taxon>
        <taxon>Orbilia</taxon>
    </lineage>
</organism>
<evidence type="ECO:0000313" key="5">
    <source>
        <dbReference type="Proteomes" id="UP001375240"/>
    </source>
</evidence>
<evidence type="ECO:0000259" key="3">
    <source>
        <dbReference type="Pfam" id="PF08574"/>
    </source>
</evidence>
<feature type="region of interest" description="Disordered" evidence="2">
    <location>
        <begin position="413"/>
        <end position="470"/>
    </location>
</feature>
<evidence type="ECO:0000313" key="4">
    <source>
        <dbReference type="EMBL" id="KAK6341348.1"/>
    </source>
</evidence>